<organism evidence="1 2">
    <name type="scientific">Candidatus Dechloromonas phosphorivorans</name>
    <dbReference type="NCBI Taxonomy" id="2899244"/>
    <lineage>
        <taxon>Bacteria</taxon>
        <taxon>Pseudomonadati</taxon>
        <taxon>Pseudomonadota</taxon>
        <taxon>Betaproteobacteria</taxon>
        <taxon>Rhodocyclales</taxon>
        <taxon>Azonexaceae</taxon>
        <taxon>Dechloromonas</taxon>
    </lineage>
</organism>
<gene>
    <name evidence="1" type="ORF">IPJ38_09395</name>
</gene>
<reference evidence="1 2" key="1">
    <citation type="submission" date="2020-10" db="EMBL/GenBank/DDBJ databases">
        <title>Connecting structure to function with the recovery of over 1000 high-quality activated sludge metagenome-assembled genomes encoding full-length rRNA genes using long-read sequencing.</title>
        <authorList>
            <person name="Singleton C.M."/>
            <person name="Petriglieri F."/>
            <person name="Kristensen J.M."/>
            <person name="Kirkegaard R.H."/>
            <person name="Michaelsen T.Y."/>
            <person name="Andersen M.H."/>
            <person name="Karst S.M."/>
            <person name="Dueholm M.S."/>
            <person name="Nielsen P.H."/>
            <person name="Albertsen M."/>
        </authorList>
    </citation>
    <scope>NUCLEOTIDE SEQUENCE [LARGE SCALE GENOMIC DNA]</scope>
    <source>
        <strain evidence="1">EsbW_18-Q3-R4-48_BATAC.463</strain>
    </source>
</reference>
<dbReference type="AlphaFoldDB" id="A0A935K296"/>
<sequence>MNDGAGHPIHDQVLRTISQRLGASGRADETQVLTPGW</sequence>
<name>A0A935K296_9RHOO</name>
<protein>
    <submittedName>
        <fullName evidence="1">Uncharacterized protein</fullName>
    </submittedName>
</protein>
<dbReference type="EMBL" id="JADJMS010000018">
    <property type="protein sequence ID" value="MBK7415274.1"/>
    <property type="molecule type" value="Genomic_DNA"/>
</dbReference>
<evidence type="ECO:0000313" key="1">
    <source>
        <dbReference type="EMBL" id="MBK7415274.1"/>
    </source>
</evidence>
<comment type="caution">
    <text evidence="1">The sequence shown here is derived from an EMBL/GenBank/DDBJ whole genome shotgun (WGS) entry which is preliminary data.</text>
</comment>
<evidence type="ECO:0000313" key="2">
    <source>
        <dbReference type="Proteomes" id="UP000739411"/>
    </source>
</evidence>
<dbReference type="Proteomes" id="UP000739411">
    <property type="component" value="Unassembled WGS sequence"/>
</dbReference>
<proteinExistence type="predicted"/>
<accession>A0A935K296</accession>